<dbReference type="AlphaFoldDB" id="A0A8J1U3H6"/>
<evidence type="ECO:0000313" key="6">
    <source>
        <dbReference type="EMBL" id="CAH1785921.1"/>
    </source>
</evidence>
<keyword evidence="5" id="KW-0636">Prenylation</keyword>
<dbReference type="SUPFAM" id="SSF52540">
    <property type="entry name" value="P-loop containing nucleoside triphosphate hydrolases"/>
    <property type="match status" value="1"/>
</dbReference>
<dbReference type="EMBL" id="CAIIXF020000006">
    <property type="protein sequence ID" value="CAH1785921.1"/>
    <property type="molecule type" value="Genomic_DNA"/>
</dbReference>
<evidence type="ECO:0000256" key="5">
    <source>
        <dbReference type="ARBA" id="ARBA00023289"/>
    </source>
</evidence>
<dbReference type="SMART" id="SM00174">
    <property type="entry name" value="RHO"/>
    <property type="match status" value="1"/>
</dbReference>
<protein>
    <submittedName>
        <fullName evidence="6">Uncharacterized protein</fullName>
    </submittedName>
</protein>
<dbReference type="SMART" id="SM00173">
    <property type="entry name" value="RAS"/>
    <property type="match status" value="1"/>
</dbReference>
<dbReference type="Proteomes" id="UP000749559">
    <property type="component" value="Unassembled WGS sequence"/>
</dbReference>
<keyword evidence="3" id="KW-0342">GTP-binding</keyword>
<dbReference type="GO" id="GO:0005525">
    <property type="term" value="F:GTP binding"/>
    <property type="evidence" value="ECO:0007669"/>
    <property type="project" value="UniProtKB-KW"/>
</dbReference>
<dbReference type="InterPro" id="IPR050305">
    <property type="entry name" value="Small_GTPase_Rab"/>
</dbReference>
<dbReference type="SMART" id="SM00176">
    <property type="entry name" value="RAN"/>
    <property type="match status" value="1"/>
</dbReference>
<comment type="similarity">
    <text evidence="1">Belongs to the small GTPase superfamily. Rab family.</text>
</comment>
<reference evidence="6" key="1">
    <citation type="submission" date="2022-03" db="EMBL/GenBank/DDBJ databases">
        <authorList>
            <person name="Martin C."/>
        </authorList>
    </citation>
    <scope>NUCLEOTIDE SEQUENCE</scope>
</reference>
<evidence type="ECO:0000256" key="4">
    <source>
        <dbReference type="ARBA" id="ARBA00023288"/>
    </source>
</evidence>
<comment type="caution">
    <text evidence="6">The sequence shown here is derived from an EMBL/GenBank/DDBJ whole genome shotgun (WGS) entry which is preliminary data.</text>
</comment>
<dbReference type="PROSITE" id="PS51420">
    <property type="entry name" value="RHO"/>
    <property type="match status" value="1"/>
</dbReference>
<dbReference type="OrthoDB" id="48625at2759"/>
<dbReference type="PANTHER" id="PTHR47980">
    <property type="entry name" value="LD44762P"/>
    <property type="match status" value="1"/>
</dbReference>
<dbReference type="FunFam" id="3.40.50.300:FF:001129">
    <property type="entry name" value="ras-related protein Rab-44 isoform X2"/>
    <property type="match status" value="1"/>
</dbReference>
<keyword evidence="2" id="KW-0547">Nucleotide-binding</keyword>
<dbReference type="Pfam" id="PF00071">
    <property type="entry name" value="Ras"/>
    <property type="match status" value="1"/>
</dbReference>
<name>A0A8J1U3H6_OWEFU</name>
<evidence type="ECO:0000256" key="1">
    <source>
        <dbReference type="ARBA" id="ARBA00006270"/>
    </source>
</evidence>
<gene>
    <name evidence="6" type="ORF">OFUS_LOCUS11919</name>
</gene>
<evidence type="ECO:0000256" key="2">
    <source>
        <dbReference type="ARBA" id="ARBA00022741"/>
    </source>
</evidence>
<evidence type="ECO:0000256" key="3">
    <source>
        <dbReference type="ARBA" id="ARBA00023134"/>
    </source>
</evidence>
<keyword evidence="7" id="KW-1185">Reference proteome</keyword>
<evidence type="ECO:0000313" key="7">
    <source>
        <dbReference type="Proteomes" id="UP000749559"/>
    </source>
</evidence>
<keyword evidence="4" id="KW-0449">Lipoprotein</keyword>
<dbReference type="Gene3D" id="3.40.50.300">
    <property type="entry name" value="P-loop containing nucleotide triphosphate hydrolases"/>
    <property type="match status" value="1"/>
</dbReference>
<dbReference type="InterPro" id="IPR005225">
    <property type="entry name" value="Small_GTP-bd"/>
</dbReference>
<sequence length="205" mass="23687">MFPRGINTYYKTMENKFLIKLMFIGDSTVGKTSLIFRYVHGIFNEMYLATIGIDFKKRTIELQGKNLTIQLWDTGGQERFHSITQSYYRSAMGIFLVYDVTNPNSFCNVEKWMKNIEQSAKEDVVIFLLGNKADCIETRRVIKDVGKAKAAELNLDFLETSAKTDKNVKKAFEEMTKKVMAKIPEWVEETVKLNEKESKESKCPC</sequence>
<proteinExistence type="inferred from homology"/>
<dbReference type="SMART" id="SM00175">
    <property type="entry name" value="RAB"/>
    <property type="match status" value="1"/>
</dbReference>
<dbReference type="PRINTS" id="PR00449">
    <property type="entry name" value="RASTRNSFRMNG"/>
</dbReference>
<dbReference type="PROSITE" id="PS51419">
    <property type="entry name" value="RAB"/>
    <property type="match status" value="1"/>
</dbReference>
<dbReference type="NCBIfam" id="TIGR00231">
    <property type="entry name" value="small_GTP"/>
    <property type="match status" value="1"/>
</dbReference>
<accession>A0A8J1U3H6</accession>
<dbReference type="InterPro" id="IPR027417">
    <property type="entry name" value="P-loop_NTPase"/>
</dbReference>
<organism evidence="6 7">
    <name type="scientific">Owenia fusiformis</name>
    <name type="common">Polychaete worm</name>
    <dbReference type="NCBI Taxonomy" id="6347"/>
    <lineage>
        <taxon>Eukaryota</taxon>
        <taxon>Metazoa</taxon>
        <taxon>Spiralia</taxon>
        <taxon>Lophotrochozoa</taxon>
        <taxon>Annelida</taxon>
        <taxon>Polychaeta</taxon>
        <taxon>Sedentaria</taxon>
        <taxon>Canalipalpata</taxon>
        <taxon>Sabellida</taxon>
        <taxon>Oweniida</taxon>
        <taxon>Oweniidae</taxon>
        <taxon>Owenia</taxon>
    </lineage>
</organism>
<dbReference type="GO" id="GO:0003924">
    <property type="term" value="F:GTPase activity"/>
    <property type="evidence" value="ECO:0007669"/>
    <property type="project" value="InterPro"/>
</dbReference>
<dbReference type="InterPro" id="IPR001806">
    <property type="entry name" value="Small_GTPase"/>
</dbReference>
<dbReference type="PROSITE" id="PS51421">
    <property type="entry name" value="RAS"/>
    <property type="match status" value="1"/>
</dbReference>